<dbReference type="EMBL" id="LNQP01000025">
    <property type="protein sequence ID" value="KSU88310.1"/>
    <property type="molecule type" value="Genomic_DNA"/>
</dbReference>
<organism evidence="4 5">
    <name type="scientific">Priestia veravalensis</name>
    <dbReference type="NCBI Taxonomy" id="1414648"/>
    <lineage>
        <taxon>Bacteria</taxon>
        <taxon>Bacillati</taxon>
        <taxon>Bacillota</taxon>
        <taxon>Bacilli</taxon>
        <taxon>Bacillales</taxon>
        <taxon>Bacillaceae</taxon>
        <taxon>Priestia</taxon>
    </lineage>
</organism>
<dbReference type="GO" id="GO:0016020">
    <property type="term" value="C:membrane"/>
    <property type="evidence" value="ECO:0007669"/>
    <property type="project" value="InterPro"/>
</dbReference>
<dbReference type="InterPro" id="IPR004089">
    <property type="entry name" value="MCPsignal_dom"/>
</dbReference>
<proteinExistence type="predicted"/>
<accession>A0A0V8JMR8</accession>
<dbReference type="PANTHER" id="PTHR32089:SF112">
    <property type="entry name" value="LYSOZYME-LIKE PROTEIN-RELATED"/>
    <property type="match status" value="1"/>
</dbReference>
<evidence type="ECO:0000259" key="3">
    <source>
        <dbReference type="PROSITE" id="PS50111"/>
    </source>
</evidence>
<sequence length="83" mass="8992">MGQAAHAGEHGKGFDVVAKEVRNLATRANESTKEVHSKVEEITSFVHTILNATNTSEKALTSSREQMEKAIAKFASIDEAAKH</sequence>
<evidence type="ECO:0000313" key="5">
    <source>
        <dbReference type="Proteomes" id="UP000053681"/>
    </source>
</evidence>
<evidence type="ECO:0000256" key="1">
    <source>
        <dbReference type="ARBA" id="ARBA00023224"/>
    </source>
</evidence>
<evidence type="ECO:0000256" key="2">
    <source>
        <dbReference type="PROSITE-ProRule" id="PRU00284"/>
    </source>
</evidence>
<dbReference type="RefSeq" id="WP_062686678.1">
    <property type="nucleotide sequence ID" value="NZ_KQ758641.1"/>
</dbReference>
<comment type="caution">
    <text evidence="4">The sequence shown here is derived from an EMBL/GenBank/DDBJ whole genome shotgun (WGS) entry which is preliminary data.</text>
</comment>
<gene>
    <name evidence="4" type="ORF">AS180_08465</name>
</gene>
<dbReference type="PANTHER" id="PTHR32089">
    <property type="entry name" value="METHYL-ACCEPTING CHEMOTAXIS PROTEIN MCPB"/>
    <property type="match status" value="1"/>
</dbReference>
<feature type="domain" description="Methyl-accepting transducer" evidence="3">
    <location>
        <begin position="1"/>
        <end position="83"/>
    </location>
</feature>
<dbReference type="Gene3D" id="1.10.287.950">
    <property type="entry name" value="Methyl-accepting chemotaxis protein"/>
    <property type="match status" value="1"/>
</dbReference>
<reference evidence="4 5" key="1">
    <citation type="submission" date="2015-11" db="EMBL/GenBank/DDBJ databases">
        <title>Bacillus caseinolyticus sp nov.</title>
        <authorList>
            <person name="Dastager S.G."/>
            <person name="Mawlankar R."/>
        </authorList>
    </citation>
    <scope>NUCLEOTIDE SEQUENCE [LARGE SCALE GENOMIC DNA]</scope>
    <source>
        <strain evidence="4 5">SGD-V-76</strain>
    </source>
</reference>
<protein>
    <recommendedName>
        <fullName evidence="3">Methyl-accepting transducer domain-containing protein</fullName>
    </recommendedName>
</protein>
<dbReference type="Pfam" id="PF00015">
    <property type="entry name" value="MCPsignal"/>
    <property type="match status" value="1"/>
</dbReference>
<dbReference type="Proteomes" id="UP000053681">
    <property type="component" value="Unassembled WGS sequence"/>
</dbReference>
<dbReference type="AlphaFoldDB" id="A0A0V8JMR8"/>
<dbReference type="GO" id="GO:0007165">
    <property type="term" value="P:signal transduction"/>
    <property type="evidence" value="ECO:0007669"/>
    <property type="project" value="UniProtKB-KW"/>
</dbReference>
<dbReference type="SUPFAM" id="SSF58104">
    <property type="entry name" value="Methyl-accepting chemotaxis protein (MCP) signaling domain"/>
    <property type="match status" value="1"/>
</dbReference>
<evidence type="ECO:0000313" key="4">
    <source>
        <dbReference type="EMBL" id="KSU88310.1"/>
    </source>
</evidence>
<keyword evidence="5" id="KW-1185">Reference proteome</keyword>
<dbReference type="PROSITE" id="PS50111">
    <property type="entry name" value="CHEMOTAXIS_TRANSDUC_2"/>
    <property type="match status" value="1"/>
</dbReference>
<keyword evidence="1 2" id="KW-0807">Transducer</keyword>
<name>A0A0V8JMR8_9BACI</name>